<evidence type="ECO:0000313" key="4">
    <source>
        <dbReference type="EMBL" id="CAL6072275.1"/>
    </source>
</evidence>
<keyword evidence="1" id="KW-0175">Coiled coil</keyword>
<gene>
    <name evidence="3" type="ORF">HINF_LOCUS47354</name>
    <name evidence="4" type="ORF">HINF_LOCUS55547</name>
</gene>
<feature type="region of interest" description="Disordered" evidence="2">
    <location>
        <begin position="1"/>
        <end position="22"/>
    </location>
</feature>
<feature type="region of interest" description="Disordered" evidence="2">
    <location>
        <begin position="243"/>
        <end position="267"/>
    </location>
</feature>
<evidence type="ECO:0000256" key="1">
    <source>
        <dbReference type="SAM" id="Coils"/>
    </source>
</evidence>
<reference evidence="3" key="1">
    <citation type="submission" date="2023-06" db="EMBL/GenBank/DDBJ databases">
        <authorList>
            <person name="Kurt Z."/>
        </authorList>
    </citation>
    <scope>NUCLEOTIDE SEQUENCE</scope>
</reference>
<evidence type="ECO:0000313" key="5">
    <source>
        <dbReference type="Proteomes" id="UP001642409"/>
    </source>
</evidence>
<dbReference type="EMBL" id="CATOUU010000922">
    <property type="protein sequence ID" value="CAI9959709.1"/>
    <property type="molecule type" value="Genomic_DNA"/>
</dbReference>
<protein>
    <submittedName>
        <fullName evidence="4">Hypothetical_protein</fullName>
    </submittedName>
</protein>
<name>A0AA86UKV4_9EUKA</name>
<feature type="coiled-coil region" evidence="1">
    <location>
        <begin position="77"/>
        <end position="111"/>
    </location>
</feature>
<accession>A0AA86UKV4</accession>
<evidence type="ECO:0000256" key="2">
    <source>
        <dbReference type="SAM" id="MobiDB-lite"/>
    </source>
</evidence>
<sequence length="267" mass="31182">MRQRDNLVAQTPQKSLQMQTGQSQLNQSDYSTYISTNDQPSPQNQSKSTQFKWRLERAQQLAQRSELFINQQHILGEQKILLEQQRLQQEKEQAELNRQQLIKQKREEIKAILIKRKEANLLLRKCIKNMKVPISDLKANNENIIETQIKPQNQIHNKKNEELKVNDENISKDILHKAVKNENKSQKQIYAKRKGVANESYGFINEAKQINFKVQNKGDIISIQIGDIPVTFTPIRSGQKTVNQTINPESEKTKNKTKKQTKKMVWK</sequence>
<dbReference type="AlphaFoldDB" id="A0AA86UKV4"/>
<reference evidence="4 5" key="2">
    <citation type="submission" date="2024-07" db="EMBL/GenBank/DDBJ databases">
        <authorList>
            <person name="Akdeniz Z."/>
        </authorList>
    </citation>
    <scope>NUCLEOTIDE SEQUENCE [LARGE SCALE GENOMIC DNA]</scope>
</reference>
<evidence type="ECO:0000313" key="3">
    <source>
        <dbReference type="EMBL" id="CAI9959709.1"/>
    </source>
</evidence>
<comment type="caution">
    <text evidence="3">The sequence shown here is derived from an EMBL/GenBank/DDBJ whole genome shotgun (WGS) entry which is preliminary data.</text>
</comment>
<keyword evidence="5" id="KW-1185">Reference proteome</keyword>
<dbReference type="EMBL" id="CAXDID020000294">
    <property type="protein sequence ID" value="CAL6072275.1"/>
    <property type="molecule type" value="Genomic_DNA"/>
</dbReference>
<dbReference type="Proteomes" id="UP001642409">
    <property type="component" value="Unassembled WGS sequence"/>
</dbReference>
<proteinExistence type="predicted"/>
<feature type="compositionally biased region" description="Basic residues" evidence="2">
    <location>
        <begin position="255"/>
        <end position="267"/>
    </location>
</feature>
<feature type="compositionally biased region" description="Polar residues" evidence="2">
    <location>
        <begin position="8"/>
        <end position="22"/>
    </location>
</feature>
<organism evidence="3">
    <name type="scientific">Hexamita inflata</name>
    <dbReference type="NCBI Taxonomy" id="28002"/>
    <lineage>
        <taxon>Eukaryota</taxon>
        <taxon>Metamonada</taxon>
        <taxon>Diplomonadida</taxon>
        <taxon>Hexamitidae</taxon>
        <taxon>Hexamitinae</taxon>
        <taxon>Hexamita</taxon>
    </lineage>
</organism>